<dbReference type="CDD" id="cd06445">
    <property type="entry name" value="ATase"/>
    <property type="match status" value="1"/>
</dbReference>
<evidence type="ECO:0000313" key="11">
    <source>
        <dbReference type="Proteomes" id="UP000001296"/>
    </source>
</evidence>
<proteinExistence type="inferred from homology"/>
<evidence type="ECO:0000259" key="9">
    <source>
        <dbReference type="Pfam" id="PF01035"/>
    </source>
</evidence>
<dbReference type="KEGG" id="sta:STHERM_c02330"/>
<dbReference type="PANTHER" id="PTHR10815:SF14">
    <property type="entry name" value="BIFUNCTIONAL TRANSCRIPTIONAL ACTIVATOR_DNA REPAIR ENZYME ADA"/>
    <property type="match status" value="1"/>
</dbReference>
<evidence type="ECO:0000313" key="10">
    <source>
        <dbReference type="EMBL" id="ADN01207.1"/>
    </source>
</evidence>
<dbReference type="AlphaFoldDB" id="E0RNT4"/>
<dbReference type="InterPro" id="IPR036631">
    <property type="entry name" value="MGMT_N_sf"/>
</dbReference>
<dbReference type="InterPro" id="IPR014048">
    <property type="entry name" value="MethylDNA_cys_MeTrfase_DNA-bd"/>
</dbReference>
<evidence type="ECO:0000256" key="1">
    <source>
        <dbReference type="ARBA" id="ARBA00001286"/>
    </source>
</evidence>
<keyword evidence="4 10" id="KW-0489">Methyltransferase</keyword>
<dbReference type="SUPFAM" id="SSF53155">
    <property type="entry name" value="Methylated DNA-protein cysteine methyltransferase domain"/>
    <property type="match status" value="1"/>
</dbReference>
<dbReference type="SUPFAM" id="SSF46767">
    <property type="entry name" value="Methylated DNA-protein cysteine methyltransferase, C-terminal domain"/>
    <property type="match status" value="1"/>
</dbReference>
<dbReference type="PANTHER" id="PTHR10815">
    <property type="entry name" value="METHYLATED-DNA--PROTEIN-CYSTEINE METHYLTRANSFERASE"/>
    <property type="match status" value="1"/>
</dbReference>
<organism evidence="10 11">
    <name type="scientific">Winmispira thermophila (strain ATCC 49972 / DSM 6192 / RI 19.B1)</name>
    <name type="common">Spirochaeta thermophila</name>
    <dbReference type="NCBI Taxonomy" id="665571"/>
    <lineage>
        <taxon>Bacteria</taxon>
        <taxon>Pseudomonadati</taxon>
        <taxon>Spirochaetota</taxon>
        <taxon>Spirochaetia</taxon>
        <taxon>Winmispirales</taxon>
        <taxon>Winmispiraceae</taxon>
        <taxon>Winmispira</taxon>
    </lineage>
</organism>
<dbReference type="Pfam" id="PF01035">
    <property type="entry name" value="DNA_binding_1"/>
    <property type="match status" value="1"/>
</dbReference>
<dbReference type="EMBL" id="CP001698">
    <property type="protein sequence ID" value="ADN01207.1"/>
    <property type="molecule type" value="Genomic_DNA"/>
</dbReference>
<dbReference type="EC" id="2.1.1.63" evidence="3"/>
<name>E0RNT4_WINT6</name>
<accession>E0RNT4</accession>
<comment type="catalytic activity">
    <reaction evidence="8">
        <text>a 6-O-methyl-2'-deoxyguanosine in DNA + L-cysteinyl-[protein] = S-methyl-L-cysteinyl-[protein] + a 2'-deoxyguanosine in DNA</text>
        <dbReference type="Rhea" id="RHEA:24000"/>
        <dbReference type="Rhea" id="RHEA-COMP:10131"/>
        <dbReference type="Rhea" id="RHEA-COMP:10132"/>
        <dbReference type="Rhea" id="RHEA-COMP:11367"/>
        <dbReference type="Rhea" id="RHEA-COMP:11368"/>
        <dbReference type="ChEBI" id="CHEBI:29950"/>
        <dbReference type="ChEBI" id="CHEBI:82612"/>
        <dbReference type="ChEBI" id="CHEBI:85445"/>
        <dbReference type="ChEBI" id="CHEBI:85448"/>
        <dbReference type="EC" id="2.1.1.63"/>
    </reaction>
</comment>
<keyword evidence="6" id="KW-0227">DNA damage</keyword>
<reference evidence="10 11" key="2">
    <citation type="journal article" date="2010" name="J. Bacteriol.">
        <title>Genome sequence of the polysaccharide-degrading, thermophilic anaerobe Spirochaeta thermophila DSM 6192.</title>
        <authorList>
            <person name="Angelov A."/>
            <person name="Liebl S."/>
            <person name="Ballschmiter M."/>
            <person name="Bomeke M."/>
            <person name="Lehmann R."/>
            <person name="Liesegang H."/>
            <person name="Daniel R."/>
            <person name="Liebl W."/>
        </authorList>
    </citation>
    <scope>NUCLEOTIDE SEQUENCE [LARGE SCALE GENOMIC DNA]</scope>
    <source>
        <strain evidence="11">ATCC 49972 / DSM 6192 / RI 19.B1</strain>
    </source>
</reference>
<dbReference type="HOGENOM" id="CLU_000445_52_2_12"/>
<feature type="domain" description="Methylated-DNA-[protein]-cysteine S-methyltransferase DNA binding" evidence="9">
    <location>
        <begin position="98"/>
        <end position="177"/>
    </location>
</feature>
<gene>
    <name evidence="10" type="ordered locus">STHERM_c02330</name>
</gene>
<dbReference type="GO" id="GO:0006281">
    <property type="term" value="P:DNA repair"/>
    <property type="evidence" value="ECO:0007669"/>
    <property type="project" value="UniProtKB-KW"/>
</dbReference>
<comment type="catalytic activity">
    <reaction evidence="1">
        <text>a 4-O-methyl-thymidine in DNA + L-cysteinyl-[protein] = a thymidine in DNA + S-methyl-L-cysteinyl-[protein]</text>
        <dbReference type="Rhea" id="RHEA:53428"/>
        <dbReference type="Rhea" id="RHEA-COMP:10131"/>
        <dbReference type="Rhea" id="RHEA-COMP:10132"/>
        <dbReference type="Rhea" id="RHEA-COMP:13555"/>
        <dbReference type="Rhea" id="RHEA-COMP:13556"/>
        <dbReference type="ChEBI" id="CHEBI:29950"/>
        <dbReference type="ChEBI" id="CHEBI:82612"/>
        <dbReference type="ChEBI" id="CHEBI:137386"/>
        <dbReference type="ChEBI" id="CHEBI:137387"/>
        <dbReference type="EC" id="2.1.1.63"/>
    </reaction>
</comment>
<protein>
    <recommendedName>
        <fullName evidence="3">methylated-DNA--[protein]-cysteine S-methyltransferase</fullName>
        <ecNumber evidence="3">2.1.1.63</ecNumber>
    </recommendedName>
</protein>
<dbReference type="GO" id="GO:0032259">
    <property type="term" value="P:methylation"/>
    <property type="evidence" value="ECO:0007669"/>
    <property type="project" value="UniProtKB-KW"/>
</dbReference>
<keyword evidence="5 10" id="KW-0808">Transferase</keyword>
<dbReference type="Gene3D" id="1.10.10.10">
    <property type="entry name" value="Winged helix-like DNA-binding domain superfamily/Winged helix DNA-binding domain"/>
    <property type="match status" value="1"/>
</dbReference>
<evidence type="ECO:0000256" key="3">
    <source>
        <dbReference type="ARBA" id="ARBA00011918"/>
    </source>
</evidence>
<evidence type="ECO:0000256" key="2">
    <source>
        <dbReference type="ARBA" id="ARBA00008711"/>
    </source>
</evidence>
<sequence length="180" mass="19030">MVLEGKRTDAWRDRRVWYGTAECGLGWVLAAATERGVCRVAFGEGEGELVGLLVREFAGALLEEGGEGFREGVLAGVLEAVEEPGGEVGMDVDLVGTPFQLAVWDALRGIPAGQVRTYGEVARAVGRPGAARAVGAACGANRVAVLVPCHRVVGAGGSLGGYRWGVWRKRVLLEREGWRG</sequence>
<dbReference type="InterPro" id="IPR001497">
    <property type="entry name" value="MethylDNA_cys_MeTrfase_AS"/>
</dbReference>
<evidence type="ECO:0000256" key="6">
    <source>
        <dbReference type="ARBA" id="ARBA00022763"/>
    </source>
</evidence>
<dbReference type="Proteomes" id="UP000001296">
    <property type="component" value="Chromosome"/>
</dbReference>
<dbReference type="PaxDb" id="665571-STHERM_c02330"/>
<dbReference type="NCBIfam" id="TIGR00589">
    <property type="entry name" value="ogt"/>
    <property type="match status" value="1"/>
</dbReference>
<dbReference type="InterPro" id="IPR036388">
    <property type="entry name" value="WH-like_DNA-bd_sf"/>
</dbReference>
<dbReference type="GO" id="GO:0003908">
    <property type="term" value="F:methylated-DNA-[protein]-cysteine S-methyltransferase activity"/>
    <property type="evidence" value="ECO:0007669"/>
    <property type="project" value="UniProtKB-EC"/>
</dbReference>
<comment type="similarity">
    <text evidence="2">Belongs to the MGMT family.</text>
</comment>
<keyword evidence="7" id="KW-0234">DNA repair</keyword>
<evidence type="ECO:0000256" key="5">
    <source>
        <dbReference type="ARBA" id="ARBA00022679"/>
    </source>
</evidence>
<dbReference type="Gene3D" id="3.30.160.70">
    <property type="entry name" value="Methylated DNA-protein cysteine methyltransferase domain"/>
    <property type="match status" value="1"/>
</dbReference>
<reference key="1">
    <citation type="submission" date="2009-08" db="EMBL/GenBank/DDBJ databases">
        <title>The genome sequence of Spirochaeta thermophila DSM6192.</title>
        <authorList>
            <person name="Angelov A."/>
            <person name="Mientus M."/>
            <person name="Wittenberg S."/>
            <person name="Lehmann R."/>
            <person name="Liesegang H."/>
            <person name="Daniel R."/>
            <person name="Liebl W."/>
        </authorList>
    </citation>
    <scope>NUCLEOTIDE SEQUENCE</scope>
    <source>
        <strain>DSM 6192</strain>
    </source>
</reference>
<evidence type="ECO:0000256" key="7">
    <source>
        <dbReference type="ARBA" id="ARBA00023204"/>
    </source>
</evidence>
<evidence type="ECO:0000256" key="4">
    <source>
        <dbReference type="ARBA" id="ARBA00022603"/>
    </source>
</evidence>
<dbReference type="eggNOG" id="COG0350">
    <property type="taxonomic scope" value="Bacteria"/>
</dbReference>
<dbReference type="PROSITE" id="PS00374">
    <property type="entry name" value="MGMT"/>
    <property type="match status" value="1"/>
</dbReference>
<evidence type="ECO:0000256" key="8">
    <source>
        <dbReference type="ARBA" id="ARBA00049348"/>
    </source>
</evidence>
<dbReference type="InterPro" id="IPR036217">
    <property type="entry name" value="MethylDNA_cys_MeTrfase_DNAb"/>
</dbReference>
<dbReference type="FunFam" id="1.10.10.10:FF:000214">
    <property type="entry name" value="Methylated-DNA--protein-cysteine methyltransferase"/>
    <property type="match status" value="1"/>
</dbReference>